<feature type="compositionally biased region" description="Polar residues" evidence="10">
    <location>
        <begin position="461"/>
        <end position="470"/>
    </location>
</feature>
<feature type="domain" description="Protein kinase" evidence="11">
    <location>
        <begin position="3"/>
        <end position="276"/>
    </location>
</feature>
<evidence type="ECO:0000256" key="8">
    <source>
        <dbReference type="PIRSR" id="PIRSR630616-3"/>
    </source>
</evidence>
<sequence length="517" mass="55903">MYDVEAPLLGKGAFAKIWRVLDRASRQPSAMKVMDRSFFEVRGMGRQLAAEVTALRRCAGRCRHVLSMYDTTEVGSLVFVRMEMCAGGDLKTFARRQPGGVLAESHAVVWATQLLFGLCDMLSVGVLHRDVKPENLLLTKDGSLRIADFGWAADLAEKPSTLAGTFLYMAPEVLEERGPQTGAVDVWSAGATLLELMTGITLAVPLETRLTATDPHGANRIRRERLLRAIGQSFPPARERRPACISRACWDLIRAMLDREPTQRISAATALSHPWVSDRQRHQSKSVSPDRKCSGRTLAPSGAQPCCQVPGPSPQPPSPRDIAMPTFSVRAPVAHETSPAVPPQVSQEQCEGLRGLLATPPVPSAFLTPPHLQTDMSARRAESQPAMLVPPAQTPPCGDGNVSVPQTPRNKHKQSMSDVSTAVPSERGSPPATPPSPEPRWAQTALPHRATIGHLGPRSASGRTSRNSPVHQVPPPPSPRFSRRTALPPPGSHRAQSGTVPPWPGHGNNMLYCFGGM</sequence>
<dbReference type="InterPro" id="IPR030616">
    <property type="entry name" value="Aur-like"/>
</dbReference>
<accession>A0A7S1AEQ8</accession>
<feature type="binding site" evidence="7">
    <location>
        <position position="148"/>
    </location>
    <ligand>
        <name>ATP</name>
        <dbReference type="ChEBI" id="CHEBI:30616"/>
    </ligand>
</feature>
<evidence type="ECO:0000313" key="12">
    <source>
        <dbReference type="EMBL" id="CAD8851686.1"/>
    </source>
</evidence>
<evidence type="ECO:0000256" key="6">
    <source>
        <dbReference type="PIRSR" id="PIRSR630616-1"/>
    </source>
</evidence>
<gene>
    <name evidence="12" type="ORF">NSCI0253_LOCUS26036</name>
</gene>
<dbReference type="PROSITE" id="PS00107">
    <property type="entry name" value="PROTEIN_KINASE_ATP"/>
    <property type="match status" value="1"/>
</dbReference>
<dbReference type="InterPro" id="IPR011009">
    <property type="entry name" value="Kinase-like_dom_sf"/>
</dbReference>
<dbReference type="PANTHER" id="PTHR24350">
    <property type="entry name" value="SERINE/THREONINE-PROTEIN KINASE IAL-RELATED"/>
    <property type="match status" value="1"/>
</dbReference>
<organism evidence="12">
    <name type="scientific">Noctiluca scintillans</name>
    <name type="common">Sea sparkle</name>
    <name type="synonym">Red tide dinoflagellate</name>
    <dbReference type="NCBI Taxonomy" id="2966"/>
    <lineage>
        <taxon>Eukaryota</taxon>
        <taxon>Sar</taxon>
        <taxon>Alveolata</taxon>
        <taxon>Dinophyceae</taxon>
        <taxon>Noctilucales</taxon>
        <taxon>Noctilucaceae</taxon>
        <taxon>Noctiluca</taxon>
    </lineage>
</organism>
<dbReference type="Pfam" id="PF00069">
    <property type="entry name" value="Pkinase"/>
    <property type="match status" value="1"/>
</dbReference>
<dbReference type="GO" id="GO:0005524">
    <property type="term" value="F:ATP binding"/>
    <property type="evidence" value="ECO:0007669"/>
    <property type="project" value="UniProtKB-UniRule"/>
</dbReference>
<dbReference type="GO" id="GO:0004674">
    <property type="term" value="F:protein serine/threonine kinase activity"/>
    <property type="evidence" value="ECO:0007669"/>
    <property type="project" value="UniProtKB-KW"/>
</dbReference>
<evidence type="ECO:0000256" key="3">
    <source>
        <dbReference type="ARBA" id="ARBA00022741"/>
    </source>
</evidence>
<keyword evidence="1" id="KW-0723">Serine/threonine-protein kinase</keyword>
<feature type="region of interest" description="Disordered" evidence="10">
    <location>
        <begin position="376"/>
        <end position="504"/>
    </location>
</feature>
<keyword evidence="5 7" id="KW-0067">ATP-binding</keyword>
<evidence type="ECO:0000256" key="1">
    <source>
        <dbReference type="ARBA" id="ARBA00022527"/>
    </source>
</evidence>
<protein>
    <recommendedName>
        <fullName evidence="11">Protein kinase domain-containing protein</fullName>
    </recommendedName>
</protein>
<evidence type="ECO:0000256" key="4">
    <source>
        <dbReference type="ARBA" id="ARBA00022777"/>
    </source>
</evidence>
<dbReference type="InterPro" id="IPR000719">
    <property type="entry name" value="Prot_kinase_dom"/>
</dbReference>
<keyword evidence="3 7" id="KW-0547">Nucleotide-binding</keyword>
<evidence type="ECO:0000256" key="7">
    <source>
        <dbReference type="PIRSR" id="PIRSR630616-2"/>
    </source>
</evidence>
<dbReference type="InterPro" id="IPR017441">
    <property type="entry name" value="Protein_kinase_ATP_BS"/>
</dbReference>
<keyword evidence="4" id="KW-0418">Kinase</keyword>
<dbReference type="PROSITE" id="PS50011">
    <property type="entry name" value="PROTEIN_KINASE_DOM"/>
    <property type="match status" value="1"/>
</dbReference>
<dbReference type="Gene3D" id="1.10.510.10">
    <property type="entry name" value="Transferase(Phosphotransferase) domain 1"/>
    <property type="match status" value="1"/>
</dbReference>
<feature type="active site" description="Proton acceptor" evidence="6">
    <location>
        <position position="130"/>
    </location>
</feature>
<evidence type="ECO:0000259" key="11">
    <source>
        <dbReference type="PROSITE" id="PS50011"/>
    </source>
</evidence>
<dbReference type="InterPro" id="IPR008271">
    <property type="entry name" value="Ser/Thr_kinase_AS"/>
</dbReference>
<dbReference type="SUPFAM" id="SSF56112">
    <property type="entry name" value="Protein kinase-like (PK-like)"/>
    <property type="match status" value="1"/>
</dbReference>
<dbReference type="AlphaFoldDB" id="A0A7S1AEQ8"/>
<feature type="region of interest" description="Disordered" evidence="10">
    <location>
        <begin position="272"/>
        <end position="322"/>
    </location>
</feature>
<name>A0A7S1AEQ8_NOCSC</name>
<evidence type="ECO:0000256" key="5">
    <source>
        <dbReference type="ARBA" id="ARBA00022840"/>
    </source>
</evidence>
<reference evidence="12" key="1">
    <citation type="submission" date="2021-01" db="EMBL/GenBank/DDBJ databases">
        <authorList>
            <person name="Corre E."/>
            <person name="Pelletier E."/>
            <person name="Niang G."/>
            <person name="Scheremetjew M."/>
            <person name="Finn R."/>
            <person name="Kale V."/>
            <person name="Holt S."/>
            <person name="Cochrane G."/>
            <person name="Meng A."/>
            <person name="Brown T."/>
            <person name="Cohen L."/>
        </authorList>
    </citation>
    <scope>NUCLEOTIDE SEQUENCE</scope>
</reference>
<keyword evidence="2" id="KW-0808">Transferase</keyword>
<dbReference type="PROSITE" id="PS00108">
    <property type="entry name" value="PROTEIN_KINASE_ST"/>
    <property type="match status" value="1"/>
</dbReference>
<feature type="binding site" evidence="7 9">
    <location>
        <position position="32"/>
    </location>
    <ligand>
        <name>ATP</name>
        <dbReference type="ChEBI" id="CHEBI:30616"/>
    </ligand>
</feature>
<proteinExistence type="predicted"/>
<evidence type="ECO:0000256" key="10">
    <source>
        <dbReference type="SAM" id="MobiDB-lite"/>
    </source>
</evidence>
<feature type="cross-link" description="Glycyl lysine isopeptide (Lys-Gly) (interchain with G-Cter in SUMO2)" evidence="8">
    <location>
        <position position="132"/>
    </location>
</feature>
<evidence type="ECO:0000256" key="2">
    <source>
        <dbReference type="ARBA" id="ARBA00022679"/>
    </source>
</evidence>
<feature type="binding site" evidence="7">
    <location>
        <begin position="134"/>
        <end position="135"/>
    </location>
    <ligand>
        <name>ATP</name>
        <dbReference type="ChEBI" id="CHEBI:30616"/>
    </ligand>
</feature>
<dbReference type="EMBL" id="HBFQ01036948">
    <property type="protein sequence ID" value="CAD8851686.1"/>
    <property type="molecule type" value="Transcribed_RNA"/>
</dbReference>
<dbReference type="SMART" id="SM00220">
    <property type="entry name" value="S_TKc"/>
    <property type="match status" value="1"/>
</dbReference>
<evidence type="ECO:0000256" key="9">
    <source>
        <dbReference type="PROSITE-ProRule" id="PRU10141"/>
    </source>
</evidence>